<organism evidence="2 3">
    <name type="scientific">Corynebacterium phocae</name>
    <dbReference type="NCBI Taxonomy" id="161895"/>
    <lineage>
        <taxon>Bacteria</taxon>
        <taxon>Bacillati</taxon>
        <taxon>Actinomycetota</taxon>
        <taxon>Actinomycetes</taxon>
        <taxon>Mycobacteriales</taxon>
        <taxon>Corynebacteriaceae</taxon>
        <taxon>Corynebacterium</taxon>
    </lineage>
</organism>
<dbReference type="RefSeq" id="WP_075734323.1">
    <property type="nucleotide sequence ID" value="NZ_VXKJ01000040.1"/>
</dbReference>
<evidence type="ECO:0000256" key="1">
    <source>
        <dbReference type="SAM" id="Phobius"/>
    </source>
</evidence>
<gene>
    <name evidence="2" type="ORF">CPHO_06765</name>
</gene>
<name>A0A1L7D3J3_9CORY</name>
<dbReference type="KEGG" id="cpho:CPHO_06765"/>
<dbReference type="AlphaFoldDB" id="A0A1L7D3J3"/>
<keyword evidence="1" id="KW-1133">Transmembrane helix</keyword>
<accession>A0A1L7D3J3</accession>
<reference evidence="2 3" key="1">
    <citation type="submission" date="2014-08" db="EMBL/GenBank/DDBJ databases">
        <title>Complete genome sequence of Corynebacterium phocae M408/89/1(T)(=DSM 44612(T)), isolated from the common seal (Phoca vitulina).</title>
        <authorList>
            <person name="Ruckert C."/>
            <person name="Albersmeier A."/>
            <person name="Winkler A."/>
            <person name="Kalinowski J."/>
        </authorList>
    </citation>
    <scope>NUCLEOTIDE SEQUENCE [LARGE SCALE GENOMIC DNA]</scope>
    <source>
        <strain evidence="2 3">M408/89/1</strain>
    </source>
</reference>
<feature type="transmembrane region" description="Helical" evidence="1">
    <location>
        <begin position="198"/>
        <end position="220"/>
    </location>
</feature>
<keyword evidence="1" id="KW-0472">Membrane</keyword>
<dbReference type="STRING" id="161895.CPHO_06765"/>
<evidence type="ECO:0000313" key="2">
    <source>
        <dbReference type="EMBL" id="APT92643.1"/>
    </source>
</evidence>
<keyword evidence="3" id="KW-1185">Reference proteome</keyword>
<dbReference type="EMBL" id="CP009249">
    <property type="protein sequence ID" value="APT92643.1"/>
    <property type="molecule type" value="Genomic_DNA"/>
</dbReference>
<evidence type="ECO:0000313" key="3">
    <source>
        <dbReference type="Proteomes" id="UP000185491"/>
    </source>
</evidence>
<protein>
    <submittedName>
        <fullName evidence="2">Uncharacterized protein</fullName>
    </submittedName>
</protein>
<sequence length="241" mass="25905">MSSAIVGSLAVIPTASAITVTQLSPDSGISGECRISYTDADIAALEETRRLLDWHPDEATGPGGKKIFDNRPQTIDRALAGLGSVVWQRMALELNEDLIGYFFEGPDEVAEYQKTKAKFLAARNTLAHPDDHTRDELVEAATTYYTHRGYSQTLLRAWEACSEGENFDKDIPSINELIREIPGSRPFVVPQEDPGTTVGIVLGVLGGIAALALLAIPVLVNIVPGLATMFPPLAAIPSFSS</sequence>
<keyword evidence="1" id="KW-0812">Transmembrane</keyword>
<dbReference type="Proteomes" id="UP000185491">
    <property type="component" value="Chromosome"/>
</dbReference>
<proteinExistence type="predicted"/>